<feature type="region of interest" description="Disordered" evidence="1">
    <location>
        <begin position="483"/>
        <end position="586"/>
    </location>
</feature>
<feature type="region of interest" description="Disordered" evidence="1">
    <location>
        <begin position="1"/>
        <end position="38"/>
    </location>
</feature>
<feature type="compositionally biased region" description="Basic and acidic residues" evidence="1">
    <location>
        <begin position="569"/>
        <end position="586"/>
    </location>
</feature>
<feature type="region of interest" description="Disordered" evidence="1">
    <location>
        <begin position="150"/>
        <end position="187"/>
    </location>
</feature>
<dbReference type="Proteomes" id="UP000800035">
    <property type="component" value="Unassembled WGS sequence"/>
</dbReference>
<feature type="compositionally biased region" description="Acidic residues" evidence="1">
    <location>
        <begin position="547"/>
        <end position="559"/>
    </location>
</feature>
<evidence type="ECO:0000313" key="3">
    <source>
        <dbReference type="Proteomes" id="UP000800035"/>
    </source>
</evidence>
<feature type="compositionally biased region" description="Basic and acidic residues" evidence="1">
    <location>
        <begin position="233"/>
        <end position="243"/>
    </location>
</feature>
<feature type="compositionally biased region" description="Basic residues" evidence="1">
    <location>
        <begin position="261"/>
        <end position="279"/>
    </location>
</feature>
<organism evidence="2 3">
    <name type="scientific">Byssothecium circinans</name>
    <dbReference type="NCBI Taxonomy" id="147558"/>
    <lineage>
        <taxon>Eukaryota</taxon>
        <taxon>Fungi</taxon>
        <taxon>Dikarya</taxon>
        <taxon>Ascomycota</taxon>
        <taxon>Pezizomycotina</taxon>
        <taxon>Dothideomycetes</taxon>
        <taxon>Pleosporomycetidae</taxon>
        <taxon>Pleosporales</taxon>
        <taxon>Massarineae</taxon>
        <taxon>Massarinaceae</taxon>
        <taxon>Byssothecium</taxon>
    </lineage>
</organism>
<sequence>MEQPPQSFSRKLAANESFPRVDPAQLGLSPSTARQGKEDDRVLAAAFSYMNKLFPGSGRAKGRRQSLRRRVSDHQVSMDEGKTRRAIEALQRQADYRTSYTAPSHPVEDAPPQPFIHVIQAPNKGYIGIGRYYQEREMARTSGAVFVTPYDTGLGNPHRQPPQGTNGSHAQRPCQGPAFSAPRPAPSGGNPVAYGLFGAYEARQYPPAAPAAAAERPHGSNIQRGTASKHPKQRDSVARRDHPNVTGPESDSSPVPEKRISTKKGAKPQVKRISKKKAKAVQLLIGSDSDTSEDSGSDSEEDGLIFKSHKAAMKWQEKDEWAAPKEDDTIPSTNKERRVWVRKLVAAFKDVSQYNDKVSSIFVNRWYDPDHPELGYKGFHKPEAVEKACWELMRLAEEIHRRGIGMLTLSDKKIRADSKKTKSWTFEHRMNSLVSLLASYKARCDSLMKGAPIETIVVNPEAARAGSGDNRYANDRRNIYIQQGRQVAGANKGAVEEEDQETEDADESAPLRDSSGRFLAKAASREKENDSTETPHQGAILNLGSEVDAEGESEDDGSDIVEMVGRKRKAEDSPGNVDERNYKHMA</sequence>
<dbReference type="EMBL" id="ML976996">
    <property type="protein sequence ID" value="KAF1954924.1"/>
    <property type="molecule type" value="Genomic_DNA"/>
</dbReference>
<feature type="compositionally biased region" description="Acidic residues" evidence="1">
    <location>
        <begin position="496"/>
        <end position="507"/>
    </location>
</feature>
<evidence type="ECO:0000256" key="1">
    <source>
        <dbReference type="SAM" id="MobiDB-lite"/>
    </source>
</evidence>
<dbReference type="OrthoDB" id="3794856at2759"/>
<keyword evidence="3" id="KW-1185">Reference proteome</keyword>
<feature type="region of interest" description="Disordered" evidence="1">
    <location>
        <begin position="208"/>
        <end position="280"/>
    </location>
</feature>
<proteinExistence type="predicted"/>
<feature type="region of interest" description="Disordered" evidence="1">
    <location>
        <begin position="56"/>
        <end position="85"/>
    </location>
</feature>
<reference evidence="2" key="1">
    <citation type="journal article" date="2020" name="Stud. Mycol.">
        <title>101 Dothideomycetes genomes: a test case for predicting lifestyles and emergence of pathogens.</title>
        <authorList>
            <person name="Haridas S."/>
            <person name="Albert R."/>
            <person name="Binder M."/>
            <person name="Bloem J."/>
            <person name="Labutti K."/>
            <person name="Salamov A."/>
            <person name="Andreopoulos B."/>
            <person name="Baker S."/>
            <person name="Barry K."/>
            <person name="Bills G."/>
            <person name="Bluhm B."/>
            <person name="Cannon C."/>
            <person name="Castanera R."/>
            <person name="Culley D."/>
            <person name="Daum C."/>
            <person name="Ezra D."/>
            <person name="Gonzalez J."/>
            <person name="Henrissat B."/>
            <person name="Kuo A."/>
            <person name="Liang C."/>
            <person name="Lipzen A."/>
            <person name="Lutzoni F."/>
            <person name="Magnuson J."/>
            <person name="Mondo S."/>
            <person name="Nolan M."/>
            <person name="Ohm R."/>
            <person name="Pangilinan J."/>
            <person name="Park H.-J."/>
            <person name="Ramirez L."/>
            <person name="Alfaro M."/>
            <person name="Sun H."/>
            <person name="Tritt A."/>
            <person name="Yoshinaga Y."/>
            <person name="Zwiers L.-H."/>
            <person name="Turgeon B."/>
            <person name="Goodwin S."/>
            <person name="Spatafora J."/>
            <person name="Crous P."/>
            <person name="Grigoriev I."/>
        </authorList>
    </citation>
    <scope>NUCLEOTIDE SEQUENCE</scope>
    <source>
        <strain evidence="2">CBS 675.92</strain>
    </source>
</reference>
<evidence type="ECO:0000313" key="2">
    <source>
        <dbReference type="EMBL" id="KAF1954924.1"/>
    </source>
</evidence>
<accession>A0A6A5TRM2</accession>
<dbReference type="AlphaFoldDB" id="A0A6A5TRM2"/>
<feature type="compositionally biased region" description="Basic and acidic residues" evidence="1">
    <location>
        <begin position="70"/>
        <end position="85"/>
    </location>
</feature>
<name>A0A6A5TRM2_9PLEO</name>
<gene>
    <name evidence="2" type="ORF">CC80DRAFT_566054</name>
</gene>
<protein>
    <submittedName>
        <fullName evidence="2">Uncharacterized protein</fullName>
    </submittedName>
</protein>
<feature type="compositionally biased region" description="Basic residues" evidence="1">
    <location>
        <begin position="60"/>
        <end position="69"/>
    </location>
</feature>